<name>A0A1B7K5U5_9ENTR</name>
<keyword evidence="3" id="KW-1185">Reference proteome</keyword>
<dbReference type="PROSITE" id="PS51257">
    <property type="entry name" value="PROKAR_LIPOPROTEIN"/>
    <property type="match status" value="1"/>
</dbReference>
<evidence type="ECO:0000313" key="3">
    <source>
        <dbReference type="Proteomes" id="UP000078386"/>
    </source>
</evidence>
<dbReference type="AlphaFoldDB" id="A0A1B7K5U5"/>
<feature type="signal peptide" evidence="1">
    <location>
        <begin position="1"/>
        <end position="23"/>
    </location>
</feature>
<dbReference type="Proteomes" id="UP000078386">
    <property type="component" value="Unassembled WGS sequence"/>
</dbReference>
<keyword evidence="2" id="KW-0449">Lipoprotein</keyword>
<evidence type="ECO:0000256" key="1">
    <source>
        <dbReference type="SAM" id="SignalP"/>
    </source>
</evidence>
<evidence type="ECO:0000313" key="2">
    <source>
        <dbReference type="EMBL" id="OAT55557.1"/>
    </source>
</evidence>
<comment type="caution">
    <text evidence="2">The sequence shown here is derived from an EMBL/GenBank/DDBJ whole genome shotgun (WGS) entry which is preliminary data.</text>
</comment>
<dbReference type="RefSeq" id="WP_064542677.1">
    <property type="nucleotide sequence ID" value="NZ_LXEU01000017.1"/>
</dbReference>
<protein>
    <submittedName>
        <fullName evidence="2">Putative outer membrane lipoprotein</fullName>
    </submittedName>
</protein>
<reference evidence="2 3" key="1">
    <citation type="submission" date="2016-04" db="EMBL/GenBank/DDBJ databases">
        <title>ATOL: Assembling a taxonomically balanced genome-scale reconstruction of the evolutionary history of the Enterobacteriaceae.</title>
        <authorList>
            <person name="Plunkett G.III."/>
            <person name="Neeno-Eckwall E.C."/>
            <person name="Glasner J.D."/>
            <person name="Perna N.T."/>
        </authorList>
    </citation>
    <scope>NUCLEOTIDE SEQUENCE [LARGE SCALE GENOMIC DNA]</scope>
    <source>
        <strain evidence="2 3">ATCC 51603</strain>
    </source>
</reference>
<sequence length="244" mass="26226">MKFLNINWAILGLILLVGGCSSSGQYTSTPSSSVGTAWGEDVHSTVKGVSVERADRDPVNVVLINYSTGYPSAYETQYSISVGDLEYAVRDANFNSIPIYRIYNSAANNSFTYVIHATVGQVYQLYVRNYSRDTKYEIVTTVDGLDVLSGRPGSLQNSGYIVDAGRSLAIKGFRKNQHTEAAFVFSDIRDAYAANSAQGDVRNVGVIGFAAFALQGSAAKSLPPCSAQAFPADSKGYAPPPCRK</sequence>
<feature type="chain" id="PRO_5008595868" evidence="1">
    <location>
        <begin position="24"/>
        <end position="244"/>
    </location>
</feature>
<dbReference type="EMBL" id="LXEU01000017">
    <property type="protein sequence ID" value="OAT55557.1"/>
    <property type="molecule type" value="Genomic_DNA"/>
</dbReference>
<dbReference type="PATRIC" id="fig|1354264.4.peg.941"/>
<gene>
    <name evidence="2" type="ORF">M989_00901</name>
</gene>
<proteinExistence type="predicted"/>
<organism evidence="2 3">
    <name type="scientific">Kluyvera georgiana ATCC 51603</name>
    <dbReference type="NCBI Taxonomy" id="1354264"/>
    <lineage>
        <taxon>Bacteria</taxon>
        <taxon>Pseudomonadati</taxon>
        <taxon>Pseudomonadota</taxon>
        <taxon>Gammaproteobacteria</taxon>
        <taxon>Enterobacterales</taxon>
        <taxon>Enterobacteriaceae</taxon>
        <taxon>Kluyvera</taxon>
    </lineage>
</organism>
<keyword evidence="1" id="KW-0732">Signal</keyword>
<accession>A0A1B7K5U5</accession>